<dbReference type="GO" id="GO:0005615">
    <property type="term" value="C:extracellular space"/>
    <property type="evidence" value="ECO:0007669"/>
    <property type="project" value="TreeGrafter"/>
</dbReference>
<dbReference type="Pfam" id="PF06585">
    <property type="entry name" value="JHBP"/>
    <property type="match status" value="1"/>
</dbReference>
<dbReference type="InterPro" id="IPR010562">
    <property type="entry name" value="Haemolymph_juvenile_hormone-bd"/>
</dbReference>
<keyword evidence="2" id="KW-1185">Reference proteome</keyword>
<protein>
    <submittedName>
        <fullName evidence="1">Uncharacterized protein</fullName>
    </submittedName>
</protein>
<organism evidence="1 2">
    <name type="scientific">Gryllus longicercus</name>
    <dbReference type="NCBI Taxonomy" id="2509291"/>
    <lineage>
        <taxon>Eukaryota</taxon>
        <taxon>Metazoa</taxon>
        <taxon>Ecdysozoa</taxon>
        <taxon>Arthropoda</taxon>
        <taxon>Hexapoda</taxon>
        <taxon>Insecta</taxon>
        <taxon>Pterygota</taxon>
        <taxon>Neoptera</taxon>
        <taxon>Polyneoptera</taxon>
        <taxon>Orthoptera</taxon>
        <taxon>Ensifera</taxon>
        <taxon>Gryllidea</taxon>
        <taxon>Grylloidea</taxon>
        <taxon>Gryllidae</taxon>
        <taxon>Gryllinae</taxon>
        <taxon>Gryllus</taxon>
    </lineage>
</organism>
<sequence>MKLARNNSIAPTLALNYTDTVHEGWKNAVMLRSEINPKDGRFNIVIRIPQYRVQGRYQITGSIIGIPLEGSGHFEATGINMTNDMLMQGHLQERRGEKFFVIDDFSQKTHLDTMSVYLYNLFNNTRLANATNRLLNENHRAILDGEGGKLVNVLWGKLHEGLIQRIFDKVPYRIMFPDLD</sequence>
<reference evidence="1 2" key="1">
    <citation type="submission" date="2024-03" db="EMBL/GenBank/DDBJ databases">
        <title>The genome assembly and annotation of the cricket Gryllus longicercus Weissman &amp; Gray.</title>
        <authorList>
            <person name="Szrajer S."/>
            <person name="Gray D."/>
            <person name="Ylla G."/>
        </authorList>
    </citation>
    <scope>NUCLEOTIDE SEQUENCE [LARGE SCALE GENOMIC DNA]</scope>
    <source>
        <strain evidence="1">DAG 2021-001</strain>
        <tissue evidence="1">Whole body minus gut</tissue>
    </source>
</reference>
<dbReference type="PANTHER" id="PTHR11008">
    <property type="entry name" value="PROTEIN TAKEOUT-LIKE PROTEIN"/>
    <property type="match status" value="1"/>
</dbReference>
<accession>A0AAN9VMP1</accession>
<evidence type="ECO:0000313" key="1">
    <source>
        <dbReference type="EMBL" id="KAK7866076.1"/>
    </source>
</evidence>
<dbReference type="InterPro" id="IPR038606">
    <property type="entry name" value="To_sf"/>
</dbReference>
<evidence type="ECO:0000313" key="2">
    <source>
        <dbReference type="Proteomes" id="UP001378592"/>
    </source>
</evidence>
<dbReference type="Gene3D" id="3.15.10.30">
    <property type="entry name" value="Haemolymph juvenile hormone binding protein"/>
    <property type="match status" value="1"/>
</dbReference>
<gene>
    <name evidence="1" type="ORF">R5R35_013574</name>
</gene>
<proteinExistence type="predicted"/>
<dbReference type="AlphaFoldDB" id="A0AAN9VMP1"/>
<dbReference type="SMART" id="SM00700">
    <property type="entry name" value="JHBP"/>
    <property type="match status" value="1"/>
</dbReference>
<dbReference type="PANTHER" id="PTHR11008:SF41">
    <property type="entry name" value="RE70318P"/>
    <property type="match status" value="1"/>
</dbReference>
<dbReference type="EMBL" id="JAZDUA010000156">
    <property type="protein sequence ID" value="KAK7866076.1"/>
    <property type="molecule type" value="Genomic_DNA"/>
</dbReference>
<dbReference type="Proteomes" id="UP001378592">
    <property type="component" value="Unassembled WGS sequence"/>
</dbReference>
<comment type="caution">
    <text evidence="1">The sequence shown here is derived from an EMBL/GenBank/DDBJ whole genome shotgun (WGS) entry which is preliminary data.</text>
</comment>
<name>A0AAN9VMP1_9ORTH</name>